<comment type="caution">
    <text evidence="7">The sequence shown here is derived from an EMBL/GenBank/DDBJ whole genome shotgun (WGS) entry which is preliminary data.</text>
</comment>
<organism evidence="7 8">
    <name type="scientific">Acinetobacter qingfengensis</name>
    <dbReference type="NCBI Taxonomy" id="1262585"/>
    <lineage>
        <taxon>Bacteria</taxon>
        <taxon>Pseudomonadati</taxon>
        <taxon>Pseudomonadota</taxon>
        <taxon>Gammaproteobacteria</taxon>
        <taxon>Moraxellales</taxon>
        <taxon>Moraxellaceae</taxon>
        <taxon>Acinetobacter</taxon>
    </lineage>
</organism>
<keyword evidence="2 6" id="KW-0472">Membrane</keyword>
<keyword evidence="8" id="KW-1185">Reference proteome</keyword>
<keyword evidence="5 6" id="KW-0449">Lipoprotein</keyword>
<dbReference type="Pfam" id="PF04390">
    <property type="entry name" value="LptE"/>
    <property type="match status" value="1"/>
</dbReference>
<dbReference type="GO" id="GO:0009279">
    <property type="term" value="C:cell outer membrane"/>
    <property type="evidence" value="ECO:0007669"/>
    <property type="project" value="UniProtKB-SubCell"/>
</dbReference>
<dbReference type="RefSeq" id="WP_070069041.1">
    <property type="nucleotide sequence ID" value="NZ_MKKK01000007.1"/>
</dbReference>
<sequence>MHLTHRVAAVVLTLGLGASLVGCGFHLRGTQTAALPQAYQSIKLELPEQASSLKKPLEIALTDIGGKIDQSDAQTVLRINNYQLKRQLFSGTLTEVRLHLSVTFSIEDHQGRQLTAPRTVVAQRSYQYDRASVNVDNQEQDYLIQVMQTDISQQIARQLHANRLPEAVIDQAQ</sequence>
<dbReference type="OrthoDB" id="7349153at2"/>
<evidence type="ECO:0000256" key="3">
    <source>
        <dbReference type="ARBA" id="ARBA00023139"/>
    </source>
</evidence>
<comment type="subunit">
    <text evidence="6">Component of the lipopolysaccharide transport and assembly complex. Interacts with LptD.</text>
</comment>
<dbReference type="GO" id="GO:0043165">
    <property type="term" value="P:Gram-negative-bacterium-type cell outer membrane assembly"/>
    <property type="evidence" value="ECO:0007669"/>
    <property type="project" value="UniProtKB-UniRule"/>
</dbReference>
<dbReference type="EMBL" id="MKKK01000007">
    <property type="protein sequence ID" value="OEY97577.1"/>
    <property type="molecule type" value="Genomic_DNA"/>
</dbReference>
<dbReference type="Gene3D" id="3.30.160.150">
    <property type="entry name" value="Lipoprotein like domain"/>
    <property type="match status" value="1"/>
</dbReference>
<dbReference type="Proteomes" id="UP000185895">
    <property type="component" value="Unassembled WGS sequence"/>
</dbReference>
<dbReference type="InterPro" id="IPR007485">
    <property type="entry name" value="LPS_assembly_LptE"/>
</dbReference>
<evidence type="ECO:0000256" key="2">
    <source>
        <dbReference type="ARBA" id="ARBA00023136"/>
    </source>
</evidence>
<dbReference type="GO" id="GO:0015920">
    <property type="term" value="P:lipopolysaccharide transport"/>
    <property type="evidence" value="ECO:0007669"/>
    <property type="project" value="TreeGrafter"/>
</dbReference>
<reference evidence="7 8" key="1">
    <citation type="submission" date="2016-09" db="EMBL/GenBank/DDBJ databases">
        <authorList>
            <person name="Capua I."/>
            <person name="De Benedictis P."/>
            <person name="Joannis T."/>
            <person name="Lombin L.H."/>
            <person name="Cattoli G."/>
        </authorList>
    </citation>
    <scope>NUCLEOTIDE SEQUENCE [LARGE SCALE GENOMIC DNA]</scope>
    <source>
        <strain evidence="7 8">ANC 4671</strain>
    </source>
</reference>
<keyword evidence="3 6" id="KW-0564">Palmitate</keyword>
<protein>
    <recommendedName>
        <fullName evidence="6">LPS-assembly lipoprotein LptE</fullName>
    </recommendedName>
</protein>
<dbReference type="GO" id="GO:1990351">
    <property type="term" value="C:transporter complex"/>
    <property type="evidence" value="ECO:0007669"/>
    <property type="project" value="TreeGrafter"/>
</dbReference>
<evidence type="ECO:0000256" key="4">
    <source>
        <dbReference type="ARBA" id="ARBA00023237"/>
    </source>
</evidence>
<dbReference type="AlphaFoldDB" id="A0A1E7REC2"/>
<comment type="similarity">
    <text evidence="6">Belongs to the LptE lipoprotein family.</text>
</comment>
<dbReference type="STRING" id="1262585.BJI46_09420"/>
<dbReference type="PANTHER" id="PTHR38098:SF1">
    <property type="entry name" value="LPS-ASSEMBLY LIPOPROTEIN LPTE"/>
    <property type="match status" value="1"/>
</dbReference>
<keyword evidence="1 6" id="KW-0732">Signal</keyword>
<comment type="function">
    <text evidence="6">Together with LptD, is involved in the assembly of lipopolysaccharide (LPS) at the surface of the outer membrane. Required for the proper assembly of LptD. Binds LPS and may serve as the LPS recognition site at the outer membrane.</text>
</comment>
<evidence type="ECO:0000313" key="7">
    <source>
        <dbReference type="EMBL" id="OEY97577.1"/>
    </source>
</evidence>
<dbReference type="GO" id="GO:0001530">
    <property type="term" value="F:lipopolysaccharide binding"/>
    <property type="evidence" value="ECO:0007669"/>
    <property type="project" value="TreeGrafter"/>
</dbReference>
<dbReference type="PROSITE" id="PS51257">
    <property type="entry name" value="PROKAR_LIPOPROTEIN"/>
    <property type="match status" value="1"/>
</dbReference>
<gene>
    <name evidence="6" type="primary">lptE</name>
    <name evidence="7" type="ORF">BJI46_09420</name>
</gene>
<dbReference type="PANTHER" id="PTHR38098">
    <property type="entry name" value="LPS-ASSEMBLY LIPOPROTEIN LPTE"/>
    <property type="match status" value="1"/>
</dbReference>
<accession>A0A1E7REC2</accession>
<evidence type="ECO:0000256" key="6">
    <source>
        <dbReference type="HAMAP-Rule" id="MF_01186"/>
    </source>
</evidence>
<comment type="subcellular location">
    <subcellularLocation>
        <location evidence="6">Cell outer membrane</location>
        <topology evidence="6">Lipid-anchor</topology>
    </subcellularLocation>
</comment>
<dbReference type="HAMAP" id="MF_01186">
    <property type="entry name" value="LPS_assembly_LptE"/>
    <property type="match status" value="1"/>
</dbReference>
<evidence type="ECO:0000256" key="5">
    <source>
        <dbReference type="ARBA" id="ARBA00023288"/>
    </source>
</evidence>
<keyword evidence="4 6" id="KW-0998">Cell outer membrane</keyword>
<proteinExistence type="inferred from homology"/>
<evidence type="ECO:0000256" key="1">
    <source>
        <dbReference type="ARBA" id="ARBA00022729"/>
    </source>
</evidence>
<name>A0A1E7REC2_9GAMM</name>
<evidence type="ECO:0000313" key="8">
    <source>
        <dbReference type="Proteomes" id="UP000185895"/>
    </source>
</evidence>